<evidence type="ECO:0000313" key="2">
    <source>
        <dbReference type="Proteomes" id="UP001480595"/>
    </source>
</evidence>
<sequence length="120" mass="13423">CQTRSVLACSVVLSKVEKHGQNSSKFHRHRRSQPASAMPCDNIDSWVLSMTWPTTVAMGQLTMEWMTRDMEGMGSSPILNLTHRMGTLASIPPTPCCLIRAMCTHLPATTTENRMVWPLH</sequence>
<evidence type="ECO:0000313" key="1">
    <source>
        <dbReference type="EMBL" id="KAK8058101.1"/>
    </source>
</evidence>
<keyword evidence="2" id="KW-1185">Reference proteome</keyword>
<reference evidence="1 2" key="1">
    <citation type="submission" date="2023-01" db="EMBL/GenBank/DDBJ databases">
        <title>Analysis of 21 Apiospora genomes using comparative genomics revels a genus with tremendous synthesis potential of carbohydrate active enzymes and secondary metabolites.</title>
        <authorList>
            <person name="Sorensen T."/>
        </authorList>
    </citation>
    <scope>NUCLEOTIDE SEQUENCE [LARGE SCALE GENOMIC DNA]</scope>
    <source>
        <strain evidence="1 2">CBS 135458</strain>
    </source>
</reference>
<name>A0ABR1UJ47_9PEZI</name>
<dbReference type="RefSeq" id="XP_066713547.1">
    <property type="nucleotide sequence ID" value="XM_066859958.1"/>
</dbReference>
<comment type="caution">
    <text evidence="1">The sequence shown here is derived from an EMBL/GenBank/DDBJ whole genome shotgun (WGS) entry which is preliminary data.</text>
</comment>
<protein>
    <submittedName>
        <fullName evidence="1">Uncharacterized protein</fullName>
    </submittedName>
</protein>
<dbReference type="GeneID" id="92093021"/>
<feature type="non-terminal residue" evidence="1">
    <location>
        <position position="120"/>
    </location>
</feature>
<proteinExistence type="predicted"/>
<dbReference type="Proteomes" id="UP001480595">
    <property type="component" value="Unassembled WGS sequence"/>
</dbReference>
<accession>A0ABR1UJ47</accession>
<dbReference type="EMBL" id="JAQQWL010000009">
    <property type="protein sequence ID" value="KAK8058101.1"/>
    <property type="molecule type" value="Genomic_DNA"/>
</dbReference>
<feature type="non-terminal residue" evidence="1">
    <location>
        <position position="1"/>
    </location>
</feature>
<gene>
    <name evidence="1" type="ORF">PG994_008549</name>
</gene>
<organism evidence="1 2">
    <name type="scientific">Apiospora phragmitis</name>
    <dbReference type="NCBI Taxonomy" id="2905665"/>
    <lineage>
        <taxon>Eukaryota</taxon>
        <taxon>Fungi</taxon>
        <taxon>Dikarya</taxon>
        <taxon>Ascomycota</taxon>
        <taxon>Pezizomycotina</taxon>
        <taxon>Sordariomycetes</taxon>
        <taxon>Xylariomycetidae</taxon>
        <taxon>Amphisphaeriales</taxon>
        <taxon>Apiosporaceae</taxon>
        <taxon>Apiospora</taxon>
    </lineage>
</organism>